<evidence type="ECO:0000313" key="1">
    <source>
        <dbReference type="EMBL" id="ANM63997.1"/>
    </source>
</evidence>
<dbReference type="InParanoid" id="A0A1I9LN39"/>
<protein>
    <submittedName>
        <fullName evidence="1">Uncharacterized protein</fullName>
    </submittedName>
</protein>
<proteinExistence type="predicted"/>
<dbReference type="GeneID" id="28719296"/>
<dbReference type="AlphaFoldDB" id="A0A1I9LN39"/>
<sequence>MGFDDCYLLDIAKCRHIPISGWRKGKKIWSSQDSNLIDSTIDIVSTTKVLHYKHQIHFGMCRSTYHSSHSRRWYQHRDSSECRYRPECNYGGQRKRVLGFQLGLIRPGKTFVKVVIEVGKEVILNIRTTPKDARFPKTYKNKPPTSYLVLQPKRSQHYPDFWKINWSSTRHHPTLAAETVLGQEILKQQILNRLRATNINVVPRLYIVIPPNVDIDLSVTTVDKENVVAYC</sequence>
<evidence type="ECO:0000313" key="2">
    <source>
        <dbReference type="Proteomes" id="UP000006548"/>
    </source>
</evidence>
<dbReference type="EMBL" id="CP002686">
    <property type="protein sequence ID" value="ANM63997.1"/>
    <property type="molecule type" value="Genomic_DNA"/>
</dbReference>
<reference evidence="2" key="2">
    <citation type="journal article" date="2017" name="Plant J.">
        <title>Araport11: a complete reannotation of the Arabidopsis thaliana reference genome.</title>
        <authorList>
            <person name="Cheng C.Y."/>
            <person name="Krishnakumar V."/>
            <person name="Chan A.P."/>
            <person name="Thibaud-Nissen F."/>
            <person name="Schobel S."/>
            <person name="Town C.D."/>
        </authorList>
    </citation>
    <scope>GENOME REANNOTATION</scope>
    <source>
        <strain evidence="2">cv. Columbia</strain>
    </source>
</reference>
<keyword evidence="2" id="KW-1185">Reference proteome</keyword>
<accession>A0A1I9LN39</accession>
<dbReference type="Proteomes" id="UP000006548">
    <property type="component" value="Chromosome 3"/>
</dbReference>
<dbReference type="TAIR" id="AT3G21473"/>
<organism evidence="1 2">
    <name type="scientific">Arabidopsis thaliana</name>
    <name type="common">Mouse-ear cress</name>
    <dbReference type="NCBI Taxonomy" id="3702"/>
    <lineage>
        <taxon>Eukaryota</taxon>
        <taxon>Viridiplantae</taxon>
        <taxon>Streptophyta</taxon>
        <taxon>Embryophyta</taxon>
        <taxon>Tracheophyta</taxon>
        <taxon>Spermatophyta</taxon>
        <taxon>Magnoliopsida</taxon>
        <taxon>eudicotyledons</taxon>
        <taxon>Gunneridae</taxon>
        <taxon>Pentapetalae</taxon>
        <taxon>rosids</taxon>
        <taxon>malvids</taxon>
        <taxon>Brassicales</taxon>
        <taxon>Brassicaceae</taxon>
        <taxon>Camelineae</taxon>
        <taxon>Arabidopsis</taxon>
    </lineage>
</organism>
<dbReference type="RefSeq" id="NP_001326051.1">
    <property type="nucleotide sequence ID" value="NM_001338536.1"/>
</dbReference>
<dbReference type="KEGG" id="ath:AT3G21473"/>
<feature type="non-terminal residue" evidence="1">
    <location>
        <position position="231"/>
    </location>
</feature>
<gene>
    <name evidence="1" type="ordered locus">At3g21473</name>
</gene>
<name>A0A1I9LN39_ARATH</name>
<reference evidence="1 2" key="1">
    <citation type="journal article" date="2000" name="Nature">
        <title>Sequence and analysis of chromosome 3 of the plant Arabidopsis thaliana.</title>
        <authorList>
            <consortium name="European Union Chromosome 3 Arabidopsis Sequencing Consortium"/>
            <consortium name="Institute for Genomic Research"/>
            <consortium name="Kazusa DNA Research Institute"/>
            <person name="Salanoubat M."/>
            <person name="Lemcke K."/>
            <person name="Rieger M."/>
            <person name="Ansorge W."/>
            <person name="Unseld M."/>
            <person name="Fartmann B."/>
            <person name="Valle G."/>
            <person name="Blocker H."/>
            <person name="Perez-Alonso M."/>
            <person name="Obermaier B."/>
            <person name="Delseny M."/>
            <person name="Boutry M."/>
            <person name="Grivell L.A."/>
            <person name="Mache R."/>
            <person name="Puigdomenech P."/>
            <person name="De Simone V."/>
            <person name="Choisne N."/>
            <person name="Artiguenave F."/>
            <person name="Robert C."/>
            <person name="Brottier P."/>
            <person name="Wincker P."/>
            <person name="Cattolico L."/>
            <person name="Weissenbach J."/>
            <person name="Saurin W."/>
            <person name="Quetier F."/>
            <person name="Schafer M."/>
            <person name="Muller-Auer S."/>
            <person name="Gabel C."/>
            <person name="Fuchs M."/>
            <person name="Benes V."/>
            <person name="Wurmbach E."/>
            <person name="Drzonek H."/>
            <person name="Erfle H."/>
            <person name="Jordan N."/>
            <person name="Bangert S."/>
            <person name="Wiedelmann R."/>
            <person name="Kranz H."/>
            <person name="Voss H."/>
            <person name="Holland R."/>
            <person name="Brandt P."/>
            <person name="Nyakatura G."/>
            <person name="Vezzi A."/>
            <person name="D'Angelo M."/>
            <person name="Pallavicini A."/>
            <person name="Toppo S."/>
            <person name="Simionati B."/>
            <person name="Conrad A."/>
            <person name="Hornischer K."/>
            <person name="Kauer G."/>
            <person name="Lohnert T.H."/>
            <person name="Nordsiek G."/>
            <person name="Reichelt J."/>
            <person name="Scharfe M."/>
            <person name="Schon O."/>
            <person name="Bargues M."/>
            <person name="Terol J."/>
            <person name="Climent J."/>
            <person name="Navarro P."/>
            <person name="Collado C."/>
            <person name="Perez-Perez A."/>
            <person name="Ottenwalder B."/>
            <person name="Duchemin D."/>
            <person name="Cooke R."/>
            <person name="Laudie M."/>
            <person name="Berger-Llauro C."/>
            <person name="Purnelle B."/>
            <person name="Masuy D."/>
            <person name="de Haan M."/>
            <person name="Maarse A.C."/>
            <person name="Alcaraz J.P."/>
            <person name="Cottet A."/>
            <person name="Casacuberta E."/>
            <person name="Monfort A."/>
            <person name="Argiriou A."/>
            <person name="flores M."/>
            <person name="Liguori R."/>
            <person name="Vitale D."/>
            <person name="Mannhaupt G."/>
            <person name="Haase D."/>
            <person name="Schoof H."/>
            <person name="Rudd S."/>
            <person name="Zaccaria P."/>
            <person name="Mewes H.W."/>
            <person name="Mayer K.F."/>
            <person name="Kaul S."/>
            <person name="Town C.D."/>
            <person name="Koo H.L."/>
            <person name="Tallon L.J."/>
            <person name="Jenkins J."/>
            <person name="Rooney T."/>
            <person name="Rizzo M."/>
            <person name="Walts A."/>
            <person name="Utterback T."/>
            <person name="Fujii C.Y."/>
            <person name="Shea T.P."/>
            <person name="Creasy T.H."/>
            <person name="Haas B."/>
            <person name="Maiti R."/>
            <person name="Wu D."/>
            <person name="Peterson J."/>
            <person name="Van Aken S."/>
            <person name="Pai G."/>
            <person name="Militscher J."/>
            <person name="Sellers P."/>
            <person name="Gill J.E."/>
            <person name="Feldblyum T.V."/>
            <person name="Preuss D."/>
            <person name="Lin X."/>
            <person name="Nierman W.C."/>
            <person name="Salzberg S.L."/>
            <person name="White O."/>
            <person name="Venter J.C."/>
            <person name="Fraser C.M."/>
            <person name="Kaneko T."/>
            <person name="Nakamura Y."/>
            <person name="Sato S."/>
            <person name="Kato T."/>
            <person name="Asamizu E."/>
            <person name="Sasamoto S."/>
            <person name="Kimura T."/>
            <person name="Idesawa K."/>
            <person name="Kawashima K."/>
            <person name="Kishida Y."/>
            <person name="Kiyokawa C."/>
            <person name="Kohara M."/>
            <person name="Matsumoto M."/>
            <person name="Matsuno A."/>
            <person name="Muraki A."/>
            <person name="Nakayama S."/>
            <person name="Nakazaki N."/>
            <person name="Shinpo S."/>
            <person name="Takeuchi C."/>
            <person name="Wada T."/>
            <person name="Watanabe A."/>
            <person name="Yamada M."/>
            <person name="Yasuda M."/>
            <person name="Tabata S."/>
        </authorList>
    </citation>
    <scope>NUCLEOTIDE SEQUENCE [LARGE SCALE GENOMIC DNA]</scope>
    <source>
        <strain evidence="2">cv. Columbia</strain>
    </source>
</reference>